<dbReference type="RefSeq" id="XP_062652372.1">
    <property type="nucleotide sequence ID" value="XM_062791706.1"/>
</dbReference>
<reference evidence="2" key="2">
    <citation type="submission" date="2023-05" db="EMBL/GenBank/DDBJ databases">
        <authorList>
            <consortium name="Lawrence Berkeley National Laboratory"/>
            <person name="Steindorff A."/>
            <person name="Hensen N."/>
            <person name="Bonometti L."/>
            <person name="Westerberg I."/>
            <person name="Brannstrom I.O."/>
            <person name="Guillou S."/>
            <person name="Cros-Aarteil S."/>
            <person name="Calhoun S."/>
            <person name="Haridas S."/>
            <person name="Kuo A."/>
            <person name="Mondo S."/>
            <person name="Pangilinan J."/>
            <person name="Riley R."/>
            <person name="Labutti K."/>
            <person name="Andreopoulos B."/>
            <person name="Lipzen A."/>
            <person name="Chen C."/>
            <person name="Yanf M."/>
            <person name="Daum C."/>
            <person name="Ng V."/>
            <person name="Clum A."/>
            <person name="Ohm R."/>
            <person name="Martin F."/>
            <person name="Silar P."/>
            <person name="Natvig D."/>
            <person name="Lalanne C."/>
            <person name="Gautier V."/>
            <person name="Ament-Velasquez S.L."/>
            <person name="Kruys A."/>
            <person name="Hutchinson M.I."/>
            <person name="Powell A.J."/>
            <person name="Barry K."/>
            <person name="Miller A.N."/>
            <person name="Grigoriev I.V."/>
            <person name="Debuchy R."/>
            <person name="Gladieux P."/>
            <person name="Thoren M.H."/>
            <person name="Johannesson H."/>
        </authorList>
    </citation>
    <scope>NUCLEOTIDE SEQUENCE</scope>
    <source>
        <strain evidence="2">CBS 731.68</strain>
    </source>
</reference>
<proteinExistence type="predicted"/>
<keyword evidence="3" id="KW-1185">Reference proteome</keyword>
<protein>
    <submittedName>
        <fullName evidence="2">Uncharacterized protein</fullName>
    </submittedName>
</protein>
<name>A0AAN6Z878_9PEZI</name>
<gene>
    <name evidence="2" type="ORF">N657DRAFT_639084</name>
</gene>
<dbReference type="Proteomes" id="UP001302602">
    <property type="component" value="Unassembled WGS sequence"/>
</dbReference>
<feature type="compositionally biased region" description="Low complexity" evidence="1">
    <location>
        <begin position="12"/>
        <end position="23"/>
    </location>
</feature>
<sequence>MPSGNEPRATRSDSTASASSATSGPPVSDRELPREMPLPPPFATKVPVPSWAGGSSKEQQQNARRKSSHVLFEGLTAQKRKGDPESVARRQSFNEQRPPPGFIGQMWNSWVRGDK</sequence>
<dbReference type="EMBL" id="MU853223">
    <property type="protein sequence ID" value="KAK4128601.1"/>
    <property type="molecule type" value="Genomic_DNA"/>
</dbReference>
<reference evidence="2" key="1">
    <citation type="journal article" date="2023" name="Mol. Phylogenet. Evol.">
        <title>Genome-scale phylogeny and comparative genomics of the fungal order Sordariales.</title>
        <authorList>
            <person name="Hensen N."/>
            <person name="Bonometti L."/>
            <person name="Westerberg I."/>
            <person name="Brannstrom I.O."/>
            <person name="Guillou S."/>
            <person name="Cros-Aarteil S."/>
            <person name="Calhoun S."/>
            <person name="Haridas S."/>
            <person name="Kuo A."/>
            <person name="Mondo S."/>
            <person name="Pangilinan J."/>
            <person name="Riley R."/>
            <person name="LaButti K."/>
            <person name="Andreopoulos B."/>
            <person name="Lipzen A."/>
            <person name="Chen C."/>
            <person name="Yan M."/>
            <person name="Daum C."/>
            <person name="Ng V."/>
            <person name="Clum A."/>
            <person name="Steindorff A."/>
            <person name="Ohm R.A."/>
            <person name="Martin F."/>
            <person name="Silar P."/>
            <person name="Natvig D.O."/>
            <person name="Lalanne C."/>
            <person name="Gautier V."/>
            <person name="Ament-Velasquez S.L."/>
            <person name="Kruys A."/>
            <person name="Hutchinson M.I."/>
            <person name="Powell A.J."/>
            <person name="Barry K."/>
            <person name="Miller A.N."/>
            <person name="Grigoriev I.V."/>
            <person name="Debuchy R."/>
            <person name="Gladieux P."/>
            <person name="Hiltunen Thoren M."/>
            <person name="Johannesson H."/>
        </authorList>
    </citation>
    <scope>NUCLEOTIDE SEQUENCE</scope>
    <source>
        <strain evidence="2">CBS 731.68</strain>
    </source>
</reference>
<evidence type="ECO:0000313" key="2">
    <source>
        <dbReference type="EMBL" id="KAK4128601.1"/>
    </source>
</evidence>
<organism evidence="2 3">
    <name type="scientific">Parathielavia appendiculata</name>
    <dbReference type="NCBI Taxonomy" id="2587402"/>
    <lineage>
        <taxon>Eukaryota</taxon>
        <taxon>Fungi</taxon>
        <taxon>Dikarya</taxon>
        <taxon>Ascomycota</taxon>
        <taxon>Pezizomycotina</taxon>
        <taxon>Sordariomycetes</taxon>
        <taxon>Sordariomycetidae</taxon>
        <taxon>Sordariales</taxon>
        <taxon>Chaetomiaceae</taxon>
        <taxon>Parathielavia</taxon>
    </lineage>
</organism>
<dbReference type="GeneID" id="87828475"/>
<dbReference type="AlphaFoldDB" id="A0AAN6Z878"/>
<accession>A0AAN6Z878</accession>
<comment type="caution">
    <text evidence="2">The sequence shown here is derived from an EMBL/GenBank/DDBJ whole genome shotgun (WGS) entry which is preliminary data.</text>
</comment>
<feature type="region of interest" description="Disordered" evidence="1">
    <location>
        <begin position="1"/>
        <end position="115"/>
    </location>
</feature>
<evidence type="ECO:0000313" key="3">
    <source>
        <dbReference type="Proteomes" id="UP001302602"/>
    </source>
</evidence>
<evidence type="ECO:0000256" key="1">
    <source>
        <dbReference type="SAM" id="MobiDB-lite"/>
    </source>
</evidence>